<evidence type="ECO:0000256" key="9">
    <source>
        <dbReference type="RuleBase" id="RU369100"/>
    </source>
</evidence>
<feature type="region of interest" description="Disordered" evidence="11">
    <location>
        <begin position="165"/>
        <end position="240"/>
    </location>
</feature>
<dbReference type="Gene3D" id="1.10.150.60">
    <property type="entry name" value="ARID DNA-binding domain"/>
    <property type="match status" value="1"/>
</dbReference>
<evidence type="ECO:0000259" key="12">
    <source>
        <dbReference type="PROSITE" id="PS51011"/>
    </source>
</evidence>
<dbReference type="GO" id="GO:0006357">
    <property type="term" value="P:regulation of transcription by RNA polymerase II"/>
    <property type="evidence" value="ECO:0007669"/>
    <property type="project" value="InterPro"/>
</dbReference>
<reference evidence="14" key="1">
    <citation type="submission" date="2025-08" db="UniProtKB">
        <authorList>
            <consortium name="Ensembl"/>
        </authorList>
    </citation>
    <scope>IDENTIFICATION</scope>
</reference>
<organism evidence="14 15">
    <name type="scientific">Neolamprologus brichardi</name>
    <name type="common">Fairy cichlid</name>
    <name type="synonym">Lamprologus brichardi</name>
    <dbReference type="NCBI Taxonomy" id="32507"/>
    <lineage>
        <taxon>Eukaryota</taxon>
        <taxon>Metazoa</taxon>
        <taxon>Chordata</taxon>
        <taxon>Craniata</taxon>
        <taxon>Vertebrata</taxon>
        <taxon>Euteleostomi</taxon>
        <taxon>Actinopterygii</taxon>
        <taxon>Neopterygii</taxon>
        <taxon>Teleostei</taxon>
        <taxon>Neoteleostei</taxon>
        <taxon>Acanthomorphata</taxon>
        <taxon>Ovalentaria</taxon>
        <taxon>Cichlomorphae</taxon>
        <taxon>Cichliformes</taxon>
        <taxon>Cichlidae</taxon>
        <taxon>African cichlids</taxon>
        <taxon>Pseudocrenilabrinae</taxon>
        <taxon>Lamprologini</taxon>
        <taxon>Neolamprologus</taxon>
    </lineage>
</organism>
<keyword evidence="7 9" id="KW-0539">Nucleus</keyword>
<comment type="function">
    <text evidence="9">Transcription factor.</text>
</comment>
<evidence type="ECO:0000256" key="11">
    <source>
        <dbReference type="SAM" id="MobiDB-lite"/>
    </source>
</evidence>
<keyword evidence="1" id="KW-0488">Methylation</keyword>
<evidence type="ECO:0000256" key="3">
    <source>
        <dbReference type="ARBA" id="ARBA00022990"/>
    </source>
</evidence>
<accession>A0A3Q4GM29</accession>
<dbReference type="PANTHER" id="PTHR15348:SF30">
    <property type="entry name" value="AT-RICH INTERACTIVE DOMAIN-CONTAINING PROTEIN 3"/>
    <property type="match status" value="1"/>
</dbReference>
<feature type="region of interest" description="Disordered" evidence="11">
    <location>
        <begin position="1"/>
        <end position="32"/>
    </location>
</feature>
<protein>
    <recommendedName>
        <fullName evidence="9">AT-rich interactive domain-containing protein 3</fullName>
        <shortName evidence="9">ARID domain-containing protein</shortName>
    </recommendedName>
</protein>
<keyword evidence="2" id="KW-0597">Phosphoprotein</keyword>
<evidence type="ECO:0000256" key="8">
    <source>
        <dbReference type="ARBA" id="ARBA00062449"/>
    </source>
</evidence>
<feature type="compositionally biased region" description="Polar residues" evidence="11">
    <location>
        <begin position="1"/>
        <end position="10"/>
    </location>
</feature>
<name>A0A3Q4GM29_NEOBR</name>
<feature type="region of interest" description="Disordered" evidence="11">
    <location>
        <begin position="360"/>
        <end position="384"/>
    </location>
</feature>
<evidence type="ECO:0000313" key="15">
    <source>
        <dbReference type="Proteomes" id="UP000261580"/>
    </source>
</evidence>
<evidence type="ECO:0000256" key="7">
    <source>
        <dbReference type="ARBA" id="ARBA00023242"/>
    </source>
</evidence>
<dbReference type="SUPFAM" id="SSF46774">
    <property type="entry name" value="ARID-like"/>
    <property type="match status" value="1"/>
</dbReference>
<dbReference type="GeneTree" id="ENSGT00940000156052"/>
<dbReference type="InterPro" id="IPR023334">
    <property type="entry name" value="REKLES_domain"/>
</dbReference>
<keyword evidence="4 9" id="KW-0805">Transcription regulation</keyword>
<feature type="coiled-coil region" evidence="10">
    <location>
        <begin position="34"/>
        <end position="64"/>
    </location>
</feature>
<feature type="compositionally biased region" description="Low complexity" evidence="11">
    <location>
        <begin position="369"/>
        <end position="382"/>
    </location>
</feature>
<dbReference type="Bgee" id="ENSNBRG00000007785">
    <property type="expression patterns" value="Expressed in liver and 1 other cell type or tissue"/>
</dbReference>
<feature type="compositionally biased region" description="Polar residues" evidence="11">
    <location>
        <begin position="175"/>
        <end position="184"/>
    </location>
</feature>
<keyword evidence="3" id="KW-0007">Acetylation</keyword>
<feature type="region of interest" description="Disordered" evidence="11">
    <location>
        <begin position="504"/>
        <end position="538"/>
    </location>
</feature>
<keyword evidence="6" id="KW-0804">Transcription</keyword>
<dbReference type="OMA" id="FMGKGMA"/>
<dbReference type="SMART" id="SM00501">
    <property type="entry name" value="BRIGHT"/>
    <property type="match status" value="1"/>
</dbReference>
<dbReference type="GO" id="GO:0005634">
    <property type="term" value="C:nucleus"/>
    <property type="evidence" value="ECO:0007669"/>
    <property type="project" value="UniProtKB-SubCell"/>
</dbReference>
<comment type="subunit">
    <text evidence="9">Homodimer.</text>
</comment>
<feature type="domain" description="ARID" evidence="12">
    <location>
        <begin position="255"/>
        <end position="347"/>
    </location>
</feature>
<dbReference type="GO" id="GO:0003677">
    <property type="term" value="F:DNA binding"/>
    <property type="evidence" value="ECO:0007669"/>
    <property type="project" value="UniProtKB-UniRule"/>
</dbReference>
<evidence type="ECO:0000256" key="1">
    <source>
        <dbReference type="ARBA" id="ARBA00022481"/>
    </source>
</evidence>
<keyword evidence="5 9" id="KW-0238">DNA-binding</keyword>
<evidence type="ECO:0000256" key="6">
    <source>
        <dbReference type="ARBA" id="ARBA00023163"/>
    </source>
</evidence>
<feature type="compositionally biased region" description="Low complexity" evidence="11">
    <location>
        <begin position="517"/>
        <end position="530"/>
    </location>
</feature>
<dbReference type="AlphaFoldDB" id="A0A3Q4GM29"/>
<keyword evidence="15" id="KW-1185">Reference proteome</keyword>
<dbReference type="FunFam" id="1.10.150.60:FF:000008">
    <property type="entry name" value="Putative AT-rich interactive domain-containing protein 3B"/>
    <property type="match status" value="1"/>
</dbReference>
<feature type="compositionally biased region" description="Acidic residues" evidence="11">
    <location>
        <begin position="125"/>
        <end position="145"/>
    </location>
</feature>
<evidence type="ECO:0000256" key="4">
    <source>
        <dbReference type="ARBA" id="ARBA00023015"/>
    </source>
</evidence>
<dbReference type="PROSITE" id="PS51486">
    <property type="entry name" value="REKLES"/>
    <property type="match status" value="1"/>
</dbReference>
<dbReference type="PANTHER" id="PTHR15348">
    <property type="entry name" value="AT-RICH INTERACTIVE DOMAIN-CONTAINING PROTEIN ARID DOMAIN- CONTAINING PROTEIN DEAD RINGER PROTEIN B-CELL REGULATOR OF IGH TRANSCRIPTION BRIGHT"/>
    <property type="match status" value="1"/>
</dbReference>
<dbReference type="Proteomes" id="UP000261580">
    <property type="component" value="Unassembled WGS sequence"/>
</dbReference>
<evidence type="ECO:0000256" key="5">
    <source>
        <dbReference type="ARBA" id="ARBA00023125"/>
    </source>
</evidence>
<keyword evidence="10" id="KW-0175">Coiled coil</keyword>
<feature type="region of interest" description="Disordered" evidence="11">
    <location>
        <begin position="94"/>
        <end position="148"/>
    </location>
</feature>
<dbReference type="InterPro" id="IPR001606">
    <property type="entry name" value="ARID_dom"/>
</dbReference>
<dbReference type="Pfam" id="PF01388">
    <property type="entry name" value="ARID"/>
    <property type="match status" value="1"/>
</dbReference>
<comment type="subcellular location">
    <subcellularLocation>
        <location evidence="9">Nucleus</location>
    </subcellularLocation>
</comment>
<evidence type="ECO:0000256" key="2">
    <source>
        <dbReference type="ARBA" id="ARBA00022553"/>
    </source>
</evidence>
<feature type="domain" description="REKLES" evidence="13">
    <location>
        <begin position="452"/>
        <end position="538"/>
    </location>
</feature>
<dbReference type="InterPro" id="IPR036431">
    <property type="entry name" value="ARID_dom_sf"/>
</dbReference>
<evidence type="ECO:0000259" key="13">
    <source>
        <dbReference type="PROSITE" id="PS51486"/>
    </source>
</evidence>
<reference evidence="14" key="2">
    <citation type="submission" date="2025-09" db="UniProtKB">
        <authorList>
            <consortium name="Ensembl"/>
        </authorList>
    </citation>
    <scope>IDENTIFICATION</scope>
</reference>
<dbReference type="InterPro" id="IPR045147">
    <property type="entry name" value="ARI3A/B/C"/>
</dbReference>
<dbReference type="CDD" id="cd16867">
    <property type="entry name" value="ARID_ARID3"/>
    <property type="match status" value="1"/>
</dbReference>
<evidence type="ECO:0000256" key="10">
    <source>
        <dbReference type="SAM" id="Coils"/>
    </source>
</evidence>
<dbReference type="Ensembl" id="ENSNBRT00000010309.1">
    <property type="protein sequence ID" value="ENSNBRP00000010031.1"/>
    <property type="gene ID" value="ENSNBRG00000007785.1"/>
</dbReference>
<dbReference type="STRING" id="32507.ENSNBRP00000010031"/>
<sequence length="538" mass="57974">MVDNSSSSKAQMPGMSQEPGVAFPPSTSAGGMKLEAVMEQLQRQQQARLEMERKERKIREAHIMYAQQVAAQQAILAAARASGASFMGKGLPGGIAGGGLPPRVSNQSSVDSDREDDEDRGRDSGDEDDDNEMMEGDEGSDDDEGSASGLEFLRKQTLALQQNASRIPARPFGSYSASAPQRTASPPVRVKQEPDEGLSPAGAHSATSPNGQADWGFDDHFRQNGSAGWADEADSSRGRGEASRDFAKLYELDNDPKRKEFLDDLFAFMQKRGTPVNRIPIMAKQVLDLYMLYKLVTEKGGLVEVINKKIWREITKGLNLPTSITSAAFTLRTQYMKYLYPYECERKGLSSPGELQAAIDSNRREGRRPSYSSSLFRFSPSPSTAPHILSPPKMHLSSLGAGASVAINGLQASPGPSLKKGTYDLTPPIMAARPSMALALGQQQVAGLARAATLEQLREKLETGGGEGPERKMARLAEEQQRLMQQAFQHNLLAMASHMPMNLRLGAPAMPTRGHLSPASSSSSKGPGSAEPTPTGSP</sequence>
<dbReference type="SMART" id="SM01014">
    <property type="entry name" value="ARID"/>
    <property type="match status" value="1"/>
</dbReference>
<dbReference type="PROSITE" id="PS51011">
    <property type="entry name" value="ARID"/>
    <property type="match status" value="1"/>
</dbReference>
<comment type="subunit">
    <text evidence="8 9">Heterodimer with ARID3A. Interacts with unphosphorylated RB1.</text>
</comment>
<proteinExistence type="predicted"/>
<evidence type="ECO:0000313" key="14">
    <source>
        <dbReference type="Ensembl" id="ENSNBRP00000010031.1"/>
    </source>
</evidence>